<evidence type="ECO:0000313" key="14">
    <source>
        <dbReference type="Proteomes" id="UP000078558"/>
    </source>
</evidence>
<keyword evidence="8 10" id="KW-0472">Membrane</keyword>
<evidence type="ECO:0000256" key="5">
    <source>
        <dbReference type="ARBA" id="ARBA00022692"/>
    </source>
</evidence>
<comment type="similarity">
    <text evidence="2">Belongs to the MotA family.</text>
</comment>
<dbReference type="InterPro" id="IPR002898">
    <property type="entry name" value="MotA_ExbB_proton_chnl"/>
</dbReference>
<keyword evidence="12" id="KW-0969">Cilium</keyword>
<dbReference type="RefSeq" id="WP_082985302.1">
    <property type="nucleotide sequence ID" value="NZ_LT907988.1"/>
</dbReference>
<evidence type="ECO:0000256" key="9">
    <source>
        <dbReference type="SAM" id="MobiDB-lite"/>
    </source>
</evidence>
<comment type="subcellular location">
    <subcellularLocation>
        <location evidence="1">Cell membrane</location>
        <topology evidence="1">Multi-pass membrane protein</topology>
    </subcellularLocation>
</comment>
<name>A0A1C3K219_9BURK</name>
<proteinExistence type="inferred from homology"/>
<evidence type="ECO:0000256" key="1">
    <source>
        <dbReference type="ARBA" id="ARBA00004651"/>
    </source>
</evidence>
<dbReference type="PANTHER" id="PTHR30433:SF2">
    <property type="entry name" value="MOTILITY PROTEIN A"/>
    <property type="match status" value="1"/>
</dbReference>
<dbReference type="AlphaFoldDB" id="A0A1C3K219"/>
<evidence type="ECO:0000256" key="4">
    <source>
        <dbReference type="ARBA" id="ARBA00022475"/>
    </source>
</evidence>
<feature type="compositionally biased region" description="Low complexity" evidence="9">
    <location>
        <begin position="266"/>
        <end position="324"/>
    </location>
</feature>
<dbReference type="EMBL" id="LT907988">
    <property type="protein sequence ID" value="SOE50982.1"/>
    <property type="molecule type" value="Genomic_DNA"/>
</dbReference>
<evidence type="ECO:0000256" key="2">
    <source>
        <dbReference type="ARBA" id="ARBA00008038"/>
    </source>
</evidence>
<keyword evidence="4" id="KW-1003">Cell membrane</keyword>
<dbReference type="OrthoDB" id="9806929at2"/>
<evidence type="ECO:0000256" key="7">
    <source>
        <dbReference type="ARBA" id="ARBA00022989"/>
    </source>
</evidence>
<evidence type="ECO:0000256" key="6">
    <source>
        <dbReference type="ARBA" id="ARBA00022779"/>
    </source>
</evidence>
<gene>
    <name evidence="12" type="ORF">ODI_00218</name>
    <name evidence="13" type="ORF">ODI_R3111</name>
</gene>
<dbReference type="STRING" id="1851544.ODI_00218"/>
<feature type="transmembrane region" description="Helical" evidence="10">
    <location>
        <begin position="31"/>
        <end position="53"/>
    </location>
</feature>
<keyword evidence="14" id="KW-1185">Reference proteome</keyword>
<dbReference type="PROSITE" id="PS01307">
    <property type="entry name" value="MOTA"/>
    <property type="match status" value="1"/>
</dbReference>
<keyword evidence="7 10" id="KW-1133">Transmembrane helix</keyword>
<feature type="transmembrane region" description="Helical" evidence="10">
    <location>
        <begin position="148"/>
        <end position="172"/>
    </location>
</feature>
<dbReference type="GO" id="GO:0071978">
    <property type="term" value="P:bacterial-type flagellum-dependent swarming motility"/>
    <property type="evidence" value="ECO:0007669"/>
    <property type="project" value="InterPro"/>
</dbReference>
<dbReference type="GO" id="GO:0006935">
    <property type="term" value="P:chemotaxis"/>
    <property type="evidence" value="ECO:0007669"/>
    <property type="project" value="InterPro"/>
</dbReference>
<keyword evidence="6" id="KW-0283">Flagellar rotation</keyword>
<feature type="domain" description="MotA/TolQ/ExbB proton channel" evidence="11">
    <location>
        <begin position="101"/>
        <end position="221"/>
    </location>
</feature>
<evidence type="ECO:0000259" key="11">
    <source>
        <dbReference type="Pfam" id="PF01618"/>
    </source>
</evidence>
<accession>A0A1C3K219</accession>
<evidence type="ECO:0000313" key="13">
    <source>
        <dbReference type="EMBL" id="SOE50982.1"/>
    </source>
</evidence>
<keyword evidence="3" id="KW-0813">Transport</keyword>
<protein>
    <submittedName>
        <fullName evidence="12">Flagellar motor rotation protein MotA</fullName>
    </submittedName>
</protein>
<keyword evidence="5 10" id="KW-0812">Transmembrane</keyword>
<organism evidence="12 14">
    <name type="scientific">Orrella dioscoreae</name>
    <dbReference type="NCBI Taxonomy" id="1851544"/>
    <lineage>
        <taxon>Bacteria</taxon>
        <taxon>Pseudomonadati</taxon>
        <taxon>Pseudomonadota</taxon>
        <taxon>Betaproteobacteria</taxon>
        <taxon>Burkholderiales</taxon>
        <taxon>Alcaligenaceae</taxon>
        <taxon>Orrella</taxon>
    </lineage>
</organism>
<keyword evidence="12" id="KW-0282">Flagellum</keyword>
<feature type="transmembrane region" description="Helical" evidence="10">
    <location>
        <begin position="184"/>
        <end position="202"/>
    </location>
</feature>
<dbReference type="EMBL" id="FLRC01000020">
    <property type="protein sequence ID" value="SBT25552.1"/>
    <property type="molecule type" value="Genomic_DNA"/>
</dbReference>
<keyword evidence="12" id="KW-0966">Cell projection</keyword>
<evidence type="ECO:0000256" key="3">
    <source>
        <dbReference type="ARBA" id="ARBA00022448"/>
    </source>
</evidence>
<evidence type="ECO:0000256" key="10">
    <source>
        <dbReference type="SAM" id="Phobius"/>
    </source>
</evidence>
<dbReference type="Proteomes" id="UP000078558">
    <property type="component" value="Chromosome I"/>
</dbReference>
<dbReference type="InterPro" id="IPR000540">
    <property type="entry name" value="Flag_MotA_CS"/>
</dbReference>
<dbReference type="Pfam" id="PF01618">
    <property type="entry name" value="MotA_ExbB"/>
    <property type="match status" value="1"/>
</dbReference>
<reference evidence="12 14" key="1">
    <citation type="submission" date="2016-06" db="EMBL/GenBank/DDBJ databases">
        <authorList>
            <person name="Kjaerup R.B."/>
            <person name="Dalgaard T.S."/>
            <person name="Juul-Madsen H.R."/>
        </authorList>
    </citation>
    <scope>NUCLEOTIDE SEQUENCE [LARGE SCALE GENOMIC DNA]</scope>
    <source>
        <strain evidence="12">Orrdi1</strain>
    </source>
</reference>
<dbReference type="GO" id="GO:0005886">
    <property type="term" value="C:plasma membrane"/>
    <property type="evidence" value="ECO:0007669"/>
    <property type="project" value="UniProtKB-SubCell"/>
</dbReference>
<evidence type="ECO:0000313" key="12">
    <source>
        <dbReference type="EMBL" id="SBT25552.1"/>
    </source>
</evidence>
<reference evidence="13 14" key="2">
    <citation type="submission" date="2017-08" db="EMBL/GenBank/DDBJ databases">
        <authorList>
            <person name="de Groot N.N."/>
        </authorList>
    </citation>
    <scope>NUCLEOTIDE SEQUENCE [LARGE SCALE GENOMIC DNA]</scope>
    <source>
        <strain evidence="13">Orrdi1</strain>
    </source>
</reference>
<dbReference type="InterPro" id="IPR047055">
    <property type="entry name" value="MotA-like"/>
</dbReference>
<evidence type="ECO:0000256" key="8">
    <source>
        <dbReference type="ARBA" id="ARBA00023136"/>
    </source>
</evidence>
<dbReference type="PANTHER" id="PTHR30433">
    <property type="entry name" value="CHEMOTAXIS PROTEIN MOTA"/>
    <property type="match status" value="1"/>
</dbReference>
<dbReference type="KEGG" id="odi:ODI_R3111"/>
<sequence length="359" mass="38030">MNSSTLIGLVVGVIMLAVVVATSSLNALAYLNLHGLAIVLGGTAAAVLIGYPWREVRRLPVLLRTVLRGDRADTQRDIDELVAMSQLWMNEDIHTAERELKKVSNPFLRTGVQLLIDNTPEDQIIELMQWRIARLRAREHAEAQMFRVMAGFAPAFGMLGTLVGLINLMTLLGAGSVDAIGQQMAIALMATFYGLLLANLICKPIAVKLERRTEQRLVVMNMVMQGIAMMCEKRGPAMVRETLHSFMAHVEDEIYDGGDTVTGPDAGPIARTAPAARASSRASAGQAAAKAPARPATATRAPAPAQAPAPAAAAPAPARGASAPLLTPRPNPDGKPNSIVAAKAAQAAHDALAAALTRR</sequence>
<feature type="region of interest" description="Disordered" evidence="9">
    <location>
        <begin position="258"/>
        <end position="340"/>
    </location>
</feature>